<evidence type="ECO:0000256" key="3">
    <source>
        <dbReference type="ARBA" id="ARBA00022833"/>
    </source>
</evidence>
<reference evidence="7 8" key="1">
    <citation type="journal article" date="2009" name="Science">
        <title>Green evolution and dynamic adaptations revealed by genomes of the marine picoeukaryotes Micromonas.</title>
        <authorList>
            <person name="Worden A.Z."/>
            <person name="Lee J.H."/>
            <person name="Mock T."/>
            <person name="Rouze P."/>
            <person name="Simmons M.P."/>
            <person name="Aerts A.L."/>
            <person name="Allen A.E."/>
            <person name="Cuvelier M.L."/>
            <person name="Derelle E."/>
            <person name="Everett M.V."/>
            <person name="Foulon E."/>
            <person name="Grimwood J."/>
            <person name="Gundlach H."/>
            <person name="Henrissat B."/>
            <person name="Napoli C."/>
            <person name="McDonald S.M."/>
            <person name="Parker M.S."/>
            <person name="Rombauts S."/>
            <person name="Salamov A."/>
            <person name="Von Dassow P."/>
            <person name="Badger J.H."/>
            <person name="Coutinho P.M."/>
            <person name="Demir E."/>
            <person name="Dubchak I."/>
            <person name="Gentemann C."/>
            <person name="Eikrem W."/>
            <person name="Gready J.E."/>
            <person name="John U."/>
            <person name="Lanier W."/>
            <person name="Lindquist E.A."/>
            <person name="Lucas S."/>
            <person name="Mayer K.F."/>
            <person name="Moreau H."/>
            <person name="Not F."/>
            <person name="Otillar R."/>
            <person name="Panaud O."/>
            <person name="Pangilinan J."/>
            <person name="Paulsen I."/>
            <person name="Piegu B."/>
            <person name="Poliakov A."/>
            <person name="Robbens S."/>
            <person name="Schmutz J."/>
            <person name="Toulza E."/>
            <person name="Wyss T."/>
            <person name="Zelensky A."/>
            <person name="Zhou K."/>
            <person name="Armbrust E.V."/>
            <person name="Bhattacharya D."/>
            <person name="Goodenough U.W."/>
            <person name="Van de Peer Y."/>
            <person name="Grigoriev I.V."/>
        </authorList>
    </citation>
    <scope>NUCLEOTIDE SEQUENCE [LARGE SCALE GENOMIC DNA]</scope>
    <source>
        <strain evidence="7 8">CCMP1545</strain>
    </source>
</reference>
<dbReference type="KEGG" id="mpp:MICPUCDRAFT_40349"/>
<dbReference type="InterPro" id="IPR013083">
    <property type="entry name" value="Znf_RING/FYVE/PHD"/>
</dbReference>
<dbReference type="Pfam" id="PF00097">
    <property type="entry name" value="zf-C3HC4"/>
    <property type="match status" value="1"/>
</dbReference>
<feature type="region of interest" description="Disordered" evidence="5">
    <location>
        <begin position="128"/>
        <end position="248"/>
    </location>
</feature>
<evidence type="ECO:0000256" key="5">
    <source>
        <dbReference type="SAM" id="MobiDB-lite"/>
    </source>
</evidence>
<dbReference type="InterPro" id="IPR018957">
    <property type="entry name" value="Znf_C3HC4_RING-type"/>
</dbReference>
<dbReference type="GeneID" id="9684755"/>
<feature type="compositionally biased region" description="Basic and acidic residues" evidence="5">
    <location>
        <begin position="219"/>
        <end position="248"/>
    </location>
</feature>
<feature type="compositionally biased region" description="Acidic residues" evidence="5">
    <location>
        <begin position="200"/>
        <end position="218"/>
    </location>
</feature>
<protein>
    <submittedName>
        <fullName evidence="7">Predicted protein</fullName>
    </submittedName>
</protein>
<evidence type="ECO:0000259" key="6">
    <source>
        <dbReference type="PROSITE" id="PS50089"/>
    </source>
</evidence>
<gene>
    <name evidence="7" type="ORF">MICPUCDRAFT_40349</name>
</gene>
<dbReference type="GO" id="GO:0008270">
    <property type="term" value="F:zinc ion binding"/>
    <property type="evidence" value="ECO:0007669"/>
    <property type="project" value="UniProtKB-KW"/>
</dbReference>
<evidence type="ECO:0000313" key="7">
    <source>
        <dbReference type="EMBL" id="EEH56738.1"/>
    </source>
</evidence>
<keyword evidence="8" id="KW-1185">Reference proteome</keyword>
<dbReference type="SUPFAM" id="SSF57850">
    <property type="entry name" value="RING/U-box"/>
    <property type="match status" value="1"/>
</dbReference>
<dbReference type="AlphaFoldDB" id="C1MV52"/>
<dbReference type="PROSITE" id="PS00518">
    <property type="entry name" value="ZF_RING_1"/>
    <property type="match status" value="1"/>
</dbReference>
<dbReference type="Proteomes" id="UP000001876">
    <property type="component" value="Unassembled WGS sequence"/>
</dbReference>
<evidence type="ECO:0000256" key="2">
    <source>
        <dbReference type="ARBA" id="ARBA00022771"/>
    </source>
</evidence>
<sequence length="248" mass="26617">MASRKRARPSSSSLPLETPGVRHAWWGRDRDRVVDDDGGGGGADDAARAILDPLPLPFSAARTMGGKLASNARARCKLCDGEQSRDDMALLSGCNHALCVDCVEGWATRRARNCPICKVAFDGWYHGGDGGDGARGEDGGDGENGENGGKARERRFHKLPPLPEGGVVARTPARSSRALTFDLADAKKPRRRGALFSSEPEPETETEGTEDGEDDDEMREALRMEASAAKKERSRVGSARENDARVDA</sequence>
<dbReference type="EMBL" id="GG663740">
    <property type="protein sequence ID" value="EEH56738.1"/>
    <property type="molecule type" value="Genomic_DNA"/>
</dbReference>
<proteinExistence type="predicted"/>
<organism evidence="8">
    <name type="scientific">Micromonas pusilla (strain CCMP1545)</name>
    <name type="common">Picoplanktonic green alga</name>
    <dbReference type="NCBI Taxonomy" id="564608"/>
    <lineage>
        <taxon>Eukaryota</taxon>
        <taxon>Viridiplantae</taxon>
        <taxon>Chlorophyta</taxon>
        <taxon>Mamiellophyceae</taxon>
        <taxon>Mamiellales</taxon>
        <taxon>Mamiellaceae</taxon>
        <taxon>Micromonas</taxon>
    </lineage>
</organism>
<accession>C1MV52</accession>
<keyword evidence="1" id="KW-0479">Metal-binding</keyword>
<feature type="domain" description="RING-type" evidence="6">
    <location>
        <begin position="76"/>
        <end position="118"/>
    </location>
</feature>
<dbReference type="InterPro" id="IPR001841">
    <property type="entry name" value="Znf_RING"/>
</dbReference>
<dbReference type="InterPro" id="IPR017907">
    <property type="entry name" value="Znf_RING_CS"/>
</dbReference>
<evidence type="ECO:0000256" key="4">
    <source>
        <dbReference type="PROSITE-ProRule" id="PRU00175"/>
    </source>
</evidence>
<evidence type="ECO:0000256" key="1">
    <source>
        <dbReference type="ARBA" id="ARBA00022723"/>
    </source>
</evidence>
<dbReference type="RefSeq" id="XP_003059606.1">
    <property type="nucleotide sequence ID" value="XM_003059560.1"/>
</dbReference>
<dbReference type="PROSITE" id="PS50089">
    <property type="entry name" value="ZF_RING_2"/>
    <property type="match status" value="1"/>
</dbReference>
<dbReference type="SMART" id="SM00184">
    <property type="entry name" value="RING"/>
    <property type="match status" value="1"/>
</dbReference>
<dbReference type="Gene3D" id="3.30.40.10">
    <property type="entry name" value="Zinc/RING finger domain, C3HC4 (zinc finger)"/>
    <property type="match status" value="1"/>
</dbReference>
<name>C1MV52_MICPC</name>
<evidence type="ECO:0000313" key="8">
    <source>
        <dbReference type="Proteomes" id="UP000001876"/>
    </source>
</evidence>
<dbReference type="OrthoDB" id="1935339at2759"/>
<feature type="region of interest" description="Disordered" evidence="5">
    <location>
        <begin position="1"/>
        <end position="21"/>
    </location>
</feature>
<keyword evidence="2 4" id="KW-0863">Zinc-finger</keyword>
<keyword evidence="3" id="KW-0862">Zinc</keyword>